<evidence type="ECO:0000256" key="2">
    <source>
        <dbReference type="ARBA" id="ARBA00022771"/>
    </source>
</evidence>
<organism evidence="6 7">
    <name type="scientific">Gymnopilus dilepis</name>
    <dbReference type="NCBI Taxonomy" id="231916"/>
    <lineage>
        <taxon>Eukaryota</taxon>
        <taxon>Fungi</taxon>
        <taxon>Dikarya</taxon>
        <taxon>Basidiomycota</taxon>
        <taxon>Agaricomycotina</taxon>
        <taxon>Agaricomycetes</taxon>
        <taxon>Agaricomycetidae</taxon>
        <taxon>Agaricales</taxon>
        <taxon>Agaricineae</taxon>
        <taxon>Hymenogastraceae</taxon>
        <taxon>Gymnopilus</taxon>
    </lineage>
</organism>
<keyword evidence="1" id="KW-0479">Metal-binding</keyword>
<dbReference type="STRING" id="231916.A0A409YQC8"/>
<proteinExistence type="predicted"/>
<comment type="caution">
    <text evidence="6">The sequence shown here is derived from an EMBL/GenBank/DDBJ whole genome shotgun (WGS) entry which is preliminary data.</text>
</comment>
<name>A0A409YQC8_9AGAR</name>
<feature type="domain" description="MYND-type" evidence="5">
    <location>
        <begin position="412"/>
        <end position="455"/>
    </location>
</feature>
<dbReference type="Pfam" id="PF01753">
    <property type="entry name" value="zf-MYND"/>
    <property type="match status" value="2"/>
</dbReference>
<dbReference type="OrthoDB" id="2836510at2759"/>
<sequence length="1242" mass="139859">MSRRTAGLNAATGRGQAAVAQTVEFFISSIRDPHNPRHCGGCLLGAFVACTPAEHMDMASTNPSAKLKRSNSSVATHPELWDAVMKFLMLKRTDKQLERLLVRLSTCACSTEQNAGPGRRYCEDGKKLANAMKSKLGIVDELLVNHSGGPERSLICQQTYLGRAFILYVFLMFNIVVAESKITSPAKGDSRVWPRCATDLIPYGADSFMETILHWRSFLPDATFFLSIAYVMRVVQSLLIPSVIKYNIFCLLVEDSRRVADMVMAGILSDNDETRTRECERFQHFVYQFVKFFEILMSNMSQDVQAAIWRGSETKAMQICSMFAYLAQDPLMPHPQEGASSKCRHLAAYGQHLFRFFHMHLPPRPSMAVHPLVESCDIRCFPPPASIRSPKEASVFVITNFREENRCSAQGCLNTLQSVGKDFQRCGPCAIVSYCGRECQVKAWKDEQFPHKRICPILRSLVELGGGHAFFFSKQNKIKDTMPVYKLTILQRWDSAGVSEEQYSLVDDWSRLVWGSRQYPMPDGTEWTPGFKDYDDIIAQLSAQGRGPKLNSNFFSTISFASCCRAITHLTRGRSLAGLHRTTTWSSSLQMACRSTRNEKSSFRQVEKVKAKAAEQAVGFFISATRDPHNPRYCGICLLGAFGMATPVEGPAQCFFGDTKAQASTIAHPELWKAVMMFLAHERTDAAMNRLLVRLSVCKCRVDQQGGQVKEYHEAGKRYGDIFLARMAYMDELSISGLGGEARTRRLASIFGGSALVFTLFVTLSSAIERSSVKSIAKGTSKSWPFYPTDLIPNGPDSLVQTLLQWYRCISDPVIFATTGFILRICQEILSPSLIKSKFWSTFVEAARRLVDLTMIDLSAADDDAHSYAAQRFTCFIPHWMPLFNILYEFIAPDIEAEFWRGCETKAVQICSILLYLSSDPRLRLHGVDSWVDEHLAVHAQRLFRLFQMHLYPHPDMPVHPKIEEEDSKDFPPPISLETPRHISAAAILHFRLDTRCSARGCLNTMQNSGRNFQRCARCTVVAYCGRSCQVKAWKDEQYPHKRICPLFTTLVEVGGGPQEVFRVQGGRDHLESILHRWNASGVEEEEFQLLADCSKSVMGAKWCPLPDGTEWTTGYEDYNEIISQLSAEGRGPQPVIAFLTHKRTDKQMKRLQVRLSTCSCRMNQKCGHVNQYHEAGEQHGEVFISRMRRMDELTFVFGTSTKAIEKHGLKSTAKGISKSWPFSTTDLMPNGADNLVQTMLQ</sequence>
<dbReference type="GO" id="GO:0008270">
    <property type="term" value="F:zinc ion binding"/>
    <property type="evidence" value="ECO:0007669"/>
    <property type="project" value="UniProtKB-KW"/>
</dbReference>
<evidence type="ECO:0000256" key="4">
    <source>
        <dbReference type="PROSITE-ProRule" id="PRU00134"/>
    </source>
</evidence>
<keyword evidence="7" id="KW-1185">Reference proteome</keyword>
<dbReference type="Gene3D" id="6.10.140.2220">
    <property type="match status" value="2"/>
</dbReference>
<keyword evidence="2 4" id="KW-0863">Zinc-finger</keyword>
<feature type="domain" description="MYND-type" evidence="5">
    <location>
        <begin position="1002"/>
        <end position="1045"/>
    </location>
</feature>
<reference evidence="6 7" key="1">
    <citation type="journal article" date="2018" name="Evol. Lett.">
        <title>Horizontal gene cluster transfer increased hallucinogenic mushroom diversity.</title>
        <authorList>
            <person name="Reynolds H.T."/>
            <person name="Vijayakumar V."/>
            <person name="Gluck-Thaler E."/>
            <person name="Korotkin H.B."/>
            <person name="Matheny P.B."/>
            <person name="Slot J.C."/>
        </authorList>
    </citation>
    <scope>NUCLEOTIDE SEQUENCE [LARGE SCALE GENOMIC DNA]</scope>
    <source>
        <strain evidence="6 7">SRW20</strain>
    </source>
</reference>
<evidence type="ECO:0000256" key="3">
    <source>
        <dbReference type="ARBA" id="ARBA00022833"/>
    </source>
</evidence>
<evidence type="ECO:0000313" key="6">
    <source>
        <dbReference type="EMBL" id="PPR05211.1"/>
    </source>
</evidence>
<dbReference type="InParanoid" id="A0A409YQC8"/>
<evidence type="ECO:0000313" key="7">
    <source>
        <dbReference type="Proteomes" id="UP000284706"/>
    </source>
</evidence>
<accession>A0A409YQC8</accession>
<dbReference type="InterPro" id="IPR002893">
    <property type="entry name" value="Znf_MYND"/>
</dbReference>
<protein>
    <recommendedName>
        <fullName evidence="5">MYND-type domain-containing protein</fullName>
    </recommendedName>
</protein>
<dbReference type="EMBL" id="NHYE01000511">
    <property type="protein sequence ID" value="PPR05211.1"/>
    <property type="molecule type" value="Genomic_DNA"/>
</dbReference>
<gene>
    <name evidence="6" type="ORF">CVT26_012287</name>
</gene>
<dbReference type="Proteomes" id="UP000284706">
    <property type="component" value="Unassembled WGS sequence"/>
</dbReference>
<evidence type="ECO:0000256" key="1">
    <source>
        <dbReference type="ARBA" id="ARBA00022723"/>
    </source>
</evidence>
<dbReference type="SUPFAM" id="SSF144232">
    <property type="entry name" value="HIT/MYND zinc finger-like"/>
    <property type="match status" value="2"/>
</dbReference>
<dbReference type="AlphaFoldDB" id="A0A409YQC8"/>
<dbReference type="PROSITE" id="PS50865">
    <property type="entry name" value="ZF_MYND_2"/>
    <property type="match status" value="2"/>
</dbReference>
<keyword evidence="3" id="KW-0862">Zinc</keyword>
<evidence type="ECO:0000259" key="5">
    <source>
        <dbReference type="PROSITE" id="PS50865"/>
    </source>
</evidence>